<dbReference type="GO" id="GO:0031177">
    <property type="term" value="F:phosphopantetheine binding"/>
    <property type="evidence" value="ECO:0007669"/>
    <property type="project" value="InterPro"/>
</dbReference>
<dbReference type="PANTHER" id="PTHR43439">
    <property type="entry name" value="PHENYLACETATE-COENZYME A LIGASE"/>
    <property type="match status" value="1"/>
</dbReference>
<organism evidence="4 5">
    <name type="scientific">Agrocybe pediades</name>
    <dbReference type="NCBI Taxonomy" id="84607"/>
    <lineage>
        <taxon>Eukaryota</taxon>
        <taxon>Fungi</taxon>
        <taxon>Dikarya</taxon>
        <taxon>Basidiomycota</taxon>
        <taxon>Agaricomycotina</taxon>
        <taxon>Agaricomycetes</taxon>
        <taxon>Agaricomycetidae</taxon>
        <taxon>Agaricales</taxon>
        <taxon>Agaricineae</taxon>
        <taxon>Strophariaceae</taxon>
        <taxon>Agrocybe</taxon>
    </lineage>
</organism>
<dbReference type="InterPro" id="IPR051414">
    <property type="entry name" value="Adenylate-forming_Reductase"/>
</dbReference>
<dbReference type="InterPro" id="IPR020845">
    <property type="entry name" value="AMP-binding_CS"/>
</dbReference>
<keyword evidence="1" id="KW-0596">Phosphopantetheine</keyword>
<dbReference type="Gene3D" id="3.40.50.12780">
    <property type="entry name" value="N-terminal domain of ligase-like"/>
    <property type="match status" value="1"/>
</dbReference>
<dbReference type="Proteomes" id="UP000521872">
    <property type="component" value="Unassembled WGS sequence"/>
</dbReference>
<dbReference type="Gene3D" id="1.10.1200.10">
    <property type="entry name" value="ACP-like"/>
    <property type="match status" value="1"/>
</dbReference>
<dbReference type="InterPro" id="IPR020806">
    <property type="entry name" value="PKS_PP-bd"/>
</dbReference>
<evidence type="ECO:0000256" key="2">
    <source>
        <dbReference type="ARBA" id="ARBA00022553"/>
    </source>
</evidence>
<dbReference type="EMBL" id="JAACJL010000030">
    <property type="protein sequence ID" value="KAF4617234.1"/>
    <property type="molecule type" value="Genomic_DNA"/>
</dbReference>
<dbReference type="PROSITE" id="PS00455">
    <property type="entry name" value="AMP_BINDING"/>
    <property type="match status" value="1"/>
</dbReference>
<accession>A0A8H4VRC7</accession>
<dbReference type="Gene3D" id="3.40.50.720">
    <property type="entry name" value="NAD(P)-binding Rossmann-like Domain"/>
    <property type="match status" value="1"/>
</dbReference>
<dbReference type="PANTHER" id="PTHR43439:SF2">
    <property type="entry name" value="ENZYME, PUTATIVE (JCVI)-RELATED"/>
    <property type="match status" value="1"/>
</dbReference>
<name>A0A8H4VRC7_9AGAR</name>
<keyword evidence="2" id="KW-0597">Phosphoprotein</keyword>
<dbReference type="SUPFAM" id="SSF51735">
    <property type="entry name" value="NAD(P)-binding Rossmann-fold domains"/>
    <property type="match status" value="1"/>
</dbReference>
<dbReference type="SMART" id="SM00823">
    <property type="entry name" value="PKS_PP"/>
    <property type="match status" value="1"/>
</dbReference>
<dbReference type="InterPro" id="IPR013120">
    <property type="entry name" value="FAR_NAD-bd"/>
</dbReference>
<dbReference type="InterPro" id="IPR042099">
    <property type="entry name" value="ANL_N_sf"/>
</dbReference>
<dbReference type="InterPro" id="IPR036736">
    <property type="entry name" value="ACP-like_sf"/>
</dbReference>
<dbReference type="Pfam" id="PF07993">
    <property type="entry name" value="NAD_binding_4"/>
    <property type="match status" value="1"/>
</dbReference>
<feature type="domain" description="Polyketide synthase-like phosphopantetheine-binding" evidence="3">
    <location>
        <begin position="583"/>
        <end position="666"/>
    </location>
</feature>
<reference evidence="4 5" key="1">
    <citation type="submission" date="2019-12" db="EMBL/GenBank/DDBJ databases">
        <authorList>
            <person name="Floudas D."/>
            <person name="Bentzer J."/>
            <person name="Ahren D."/>
            <person name="Johansson T."/>
            <person name="Persson P."/>
            <person name="Tunlid A."/>
        </authorList>
    </citation>
    <scope>NUCLEOTIDE SEQUENCE [LARGE SCALE GENOMIC DNA]</scope>
    <source>
        <strain evidence="4 5">CBS 102.39</strain>
    </source>
</reference>
<dbReference type="AlphaFoldDB" id="A0A8H4VRC7"/>
<gene>
    <name evidence="4" type="ORF">D9613_005789</name>
</gene>
<protein>
    <recommendedName>
        <fullName evidence="3">Polyketide synthase-like phosphopantetheine-binding domain-containing protein</fullName>
    </recommendedName>
</protein>
<evidence type="ECO:0000313" key="4">
    <source>
        <dbReference type="EMBL" id="KAF4617234.1"/>
    </source>
</evidence>
<evidence type="ECO:0000313" key="5">
    <source>
        <dbReference type="Proteomes" id="UP000521872"/>
    </source>
</evidence>
<dbReference type="InterPro" id="IPR000873">
    <property type="entry name" value="AMP-dep_synth/lig_dom"/>
</dbReference>
<dbReference type="Pfam" id="PF00501">
    <property type="entry name" value="AMP-binding"/>
    <property type="match status" value="1"/>
</dbReference>
<dbReference type="SUPFAM" id="SSF47336">
    <property type="entry name" value="ACP-like"/>
    <property type="match status" value="1"/>
</dbReference>
<keyword evidence="5" id="KW-1185">Reference proteome</keyword>
<dbReference type="Pfam" id="PF23562">
    <property type="entry name" value="AMP-binding_C_3"/>
    <property type="match status" value="1"/>
</dbReference>
<evidence type="ECO:0000259" key="3">
    <source>
        <dbReference type="SMART" id="SM00823"/>
    </source>
</evidence>
<proteinExistence type="predicted"/>
<dbReference type="InterPro" id="IPR036291">
    <property type="entry name" value="NAD(P)-bd_dom_sf"/>
</dbReference>
<comment type="caution">
    <text evidence="4">The sequence shown here is derived from an EMBL/GenBank/DDBJ whole genome shotgun (WGS) entry which is preliminary data.</text>
</comment>
<sequence length="1105" mass="121918">MALYPAARIHPPVPCLTVPDTLEYHRKHNATLPIYVYVDDQDEEPKQVSYLEFDRACHRVASTIASSIPPSPDINTRPVVALIALTDSLLFQALVIGMMKGGFIPFPISPRNTAAAVVHLLKKSSSHYLLTTQVTLKPLIDGVKRELQSSDPTYELVIQEIPSLYVAYPKLAKEREEDPFTPFISHLKPVITDVAMFLHSSGSTGFPKAIPQTHEMISHWGSMRPSDYFKEHKPDIRLAGMHLPPFHTLAVHCQIVFPLYATTTVALYPPVAVAPDLLPITPTPDNIISHIARTRSNALMTTPTLFSIWVQDPQALEVLSNLELILSSGGPVTPKIGNLLVSSGANLFTTYGGTEFGGVTCLTRREGDGDDWTYMEFSERCRIRWMPQGDGTYECQFLAHKDHKLSVENLPDVPGYATADLFEPHPTKDYLWKIVGRIDDVIIHSSGEKTVPAPMEDLILSSPYLIGAIMFGRNHDQAGILVEPKPSFAVDTEDEKQVAEFRNLIWPVIEEANEIAPSFSRIFKEMILITHKNKPLPRAGKGTVMRKAALLEYEAEIEALYSTVEEAAQPSETIQPPPSWTTEDIINWISEHVQDLNSGRKIAPGDDLFVHGFDSLSATILRRRISGALKSLKGPSKDSALQAVTQNTIYTYPTINALATYLCSLVSGQEQAQLDSVALLEKRMQNIEEMVRKYSLPPASEAQNASLPPPPATSVVLITGSTGSIGSYVLEGLIRDTRIKRIYTLNRPAKSPLYERHVEAFKQKGFDVGLLDGGKVIFLHGDLASELLGLDEIIYQEIQNSVDAIIHIAWRLDFNLSLSSFESNIAGMRNLIEFARSSARGPAAIRFVFTSSVASTASWNTGGDNQHKEVPEDVISDAKYAVGSGYGESKYVVDRILATSGLPYATSLRIGQVSGGPPNGAWSPTDWVPIMIKSSIQLGSLPSAVGTVSWTPMDAVSRCISDVIFFDPSERDIKNFPNTLNIRHPKPVPWHTVMQYVVEALDISKEDGKEALRLVPFQEWISTLDAYSTKHEDTSKVPAVNLLDFFKHASEAGANVATSDEAAGVSTFSVAKMLSVSPALREQPPLGHADVQMWIKYWRDIGFLE</sequence>
<dbReference type="SUPFAM" id="SSF56801">
    <property type="entry name" value="Acetyl-CoA synthetase-like"/>
    <property type="match status" value="1"/>
</dbReference>
<evidence type="ECO:0000256" key="1">
    <source>
        <dbReference type="ARBA" id="ARBA00022450"/>
    </source>
</evidence>